<keyword evidence="4" id="KW-1185">Reference proteome</keyword>
<feature type="signal peptide" evidence="1">
    <location>
        <begin position="1"/>
        <end position="35"/>
    </location>
</feature>
<feature type="chain" id="PRO_5011741861" evidence="1">
    <location>
        <begin position="36"/>
        <end position="2248"/>
    </location>
</feature>
<dbReference type="GO" id="GO:0005576">
    <property type="term" value="C:extracellular region"/>
    <property type="evidence" value="ECO:0007669"/>
    <property type="project" value="UniProtKB-SubCell"/>
</dbReference>
<dbReference type="Gene3D" id="2.60.40.10">
    <property type="entry name" value="Immunoglobulins"/>
    <property type="match status" value="1"/>
</dbReference>
<name>A0A1G9T7S9_9BACT</name>
<dbReference type="InterPro" id="IPR008979">
    <property type="entry name" value="Galactose-bd-like_sf"/>
</dbReference>
<dbReference type="NCBIfam" id="NF033679">
    <property type="entry name" value="DNRLRE_dom"/>
    <property type="match status" value="1"/>
</dbReference>
<evidence type="ECO:0000313" key="4">
    <source>
        <dbReference type="Proteomes" id="UP000198901"/>
    </source>
</evidence>
<gene>
    <name evidence="3" type="ORF">SAMN04488090_3447</name>
</gene>
<dbReference type="Gene3D" id="2.60.120.260">
    <property type="entry name" value="Galactose-binding domain-like"/>
    <property type="match status" value="2"/>
</dbReference>
<evidence type="ECO:0000259" key="2">
    <source>
        <dbReference type="PROSITE" id="PS50835"/>
    </source>
</evidence>
<proteinExistence type="predicted"/>
<dbReference type="PROSITE" id="PS50835">
    <property type="entry name" value="IG_LIKE"/>
    <property type="match status" value="1"/>
</dbReference>
<dbReference type="OrthoDB" id="9814627at2"/>
<dbReference type="SUPFAM" id="SSF49785">
    <property type="entry name" value="Galactose-binding domain-like"/>
    <property type="match status" value="2"/>
</dbReference>
<dbReference type="Proteomes" id="UP000198901">
    <property type="component" value="Unassembled WGS sequence"/>
</dbReference>
<dbReference type="SUPFAM" id="SSF50370">
    <property type="entry name" value="Ricin B-like lectins"/>
    <property type="match status" value="1"/>
</dbReference>
<keyword evidence="1" id="KW-0732">Signal</keyword>
<dbReference type="Gene3D" id="2.80.10.50">
    <property type="match status" value="1"/>
</dbReference>
<dbReference type="EMBL" id="FNGS01000006">
    <property type="protein sequence ID" value="SDM43708.1"/>
    <property type="molecule type" value="Genomic_DNA"/>
</dbReference>
<accession>A0A1G9T7S9</accession>
<dbReference type="CDD" id="cd00161">
    <property type="entry name" value="beta-trefoil_Ricin-like"/>
    <property type="match status" value="1"/>
</dbReference>
<feature type="domain" description="Ig-like" evidence="2">
    <location>
        <begin position="1951"/>
        <end position="2034"/>
    </location>
</feature>
<organism evidence="3 4">
    <name type="scientific">Siphonobacter aquaeclarae</name>
    <dbReference type="NCBI Taxonomy" id="563176"/>
    <lineage>
        <taxon>Bacteria</taxon>
        <taxon>Pseudomonadati</taxon>
        <taxon>Bacteroidota</taxon>
        <taxon>Cytophagia</taxon>
        <taxon>Cytophagales</taxon>
        <taxon>Cytophagaceae</taxon>
        <taxon>Siphonobacter</taxon>
    </lineage>
</organism>
<dbReference type="STRING" id="563176.SAMN04488090_3447"/>
<dbReference type="InterPro" id="IPR007110">
    <property type="entry name" value="Ig-like_dom"/>
</dbReference>
<protein>
    <submittedName>
        <fullName evidence="3">YD repeat-containing protein</fullName>
    </submittedName>
</protein>
<dbReference type="InterPro" id="IPR013783">
    <property type="entry name" value="Ig-like_fold"/>
</dbReference>
<reference evidence="3 4" key="1">
    <citation type="submission" date="2016-10" db="EMBL/GenBank/DDBJ databases">
        <authorList>
            <person name="de Groot N.N."/>
        </authorList>
    </citation>
    <scope>NUCLEOTIDE SEQUENCE [LARGE SCALE GENOMIC DNA]</scope>
    <source>
        <strain evidence="3 4">DSM 21668</strain>
    </source>
</reference>
<evidence type="ECO:0000313" key="3">
    <source>
        <dbReference type="EMBL" id="SDM43708.1"/>
    </source>
</evidence>
<sequence length="2248" mass="240489">MATLAIFNPVKKQFLMTVFNAAVLFCLTAGATALGQTTNSYIPKIVPPSPQAATLTRYVDIPVSYYTGTADISIPVYTIQEGKLSLPVSISYHPSGIKVADEAGQVGLGWALNAGGVVARTVMGEDDFSLGRYFSNQDNLPANTFPKTQMQMGAKVTGDPSKFSFDFYAQQGGGSTSLQLKAEDGMANEYEPDIYNFNFAGYSGKFIISRTREIIMNEKSDIQIRMIESGNPVTVSWEIKTPDGTAYLFNERETFRSPGGAASVSSWYLSQITSPEGAQITLSYNTIVDAKNYPQGAITETMGVGTIGDVCISGGSPVYSASHTIERMPARYMSTVYLNEITFQNGSVRFVFESREDLPYDKKLKTIEIYSKAGGVKTLLKAYDFSYSYFDGSADADVAATGDGSVSKRLKLLSLTEKSAGGSTLPPHTFTYFEGGNYDLPAKTSFAQDHWGYFNGKLSNQSLIPTFTAFSGMDATKSLFGKMTGTERDAGPDYSKAFSLKRITYPTGGYTEFDYEAHDYDVNKSDLNDYSYAGGLGTTLAEKVVPFLYNNGQKDVPQDFEFDLSRAATGPGGLTTNLKLEAFVRFNDVTECNILSGQTRKVFFELIEKASGLSIGVYDMLAMQECTDNVNGLPSPCINKGCYSLNGKSVSGGFKHTNTFFDIMPGKYIWRATAGDGTGFGLGNFTVKLSWYEPAEQTPGAMKTGGGLRVKSITANDGVKSNIRTFTYRLTETSTDGQSITKSSGRLMTKPQYTYAEDRVCVQSNGGANYDYKYYRPVFRTSNSVIPLSTSASGSVVGYDQVTVAYGANGEYGQSVFYYDNQSDVVNNFGYFRPPLLSSKPFKSNGNLLRQEDFVKSGTGLVKVKELENEYYLSTPVYQYAAELRSISEPFAGGAIVTLKKHGFFYPAMIKNWNYLKSEKTRVYDQGSASAFVETRKEYFYTNTIYTQLSQIRTSDSRGRNVVTDYKYPFDFSSGVYPAMVTRNMVSPVIEETTSLENGAVLNWINTEYSNPGSGLYLPKKVQRKIGQGAAFTVAEFLTYDGRGNLLTYKEKDGATTKLEYYGTNDEGKIDLLKSKTDADGTTASSRTSYNYKPLVGIQSVRGPSGKVTWYNYDVFGRLSDIREDTSTGNLIKSFHYNYAGQGGWSNGIVDDPGVDTLSTLGLISVAGCNFNIALSASPANPNTGQSVTLTAACAGTDCNNLTYSWTGQGVTGTASTTTFGAPAAAGSYNYSVSVARTGCSTPKIASLPLPVGPTGEACYVLAPASYPDRRLSNHNGLLKVKAQDGTASQIWELSSQGTGFSKIISKGSTNGAGIGSVLGVASQGNAEGNPVELQTSATGDHQLWEISAMTGSDQGRDKFVRKGTTLRIGSRFNWGAGSDNLDDPASDLALANDPNNDFGGNKWIKTSVGCPTGPCTPPAKPVISLATGSGSTVCAATNQKVTLKTNGSGTIKWYKDGVLIAGAAGTTYEVTVAGSYTTTTTSTGTPTCTSTVSDAYNVLQTTGCALSGDDRCIVTQVWLLWRDADHQRLKKATIQGSDDGVNWTTVHTFDANATAGWNIAPIASPRKFQHIRYAANPTDGVGDLKEIRFYHDNSILTGTGFGSEPNINGLGWANALDGNEANAWHAAYNTEGAHPGNTNFVGLTLPCATTCIKPTIYKTTAGNLVCPGSKSATLIASGFTGSLRWYKDGVLISGQTEKTLITSGAGAYKALSTNGTCTSGVSNEIVLQQDPGCMPSGDDRCIVTRVQLLWRDADHQRLKKATIQGSDDGVNWTTVHTFEANATVGWNIAPIASPRKFQHIRYAANPTDGVGDLKEIRFYHDDYILTGIGFGSEPNISGLGWANALDGNEGNAWHAAYNTQGAHPGNTNFVGLTLPCATTCVKPTIYKTGGSEVCAASNKTVTLIASGCTADVSWFRDGVSTGTGLTHTTSSPGTYTAKCSSGGRISEASPAISVAQSSDCGGTTCIPPGKPTISLSGSNTTVCFAKSQRVTLSTNATGTIQWYKEGVAISSATGSTYEATVAGNYTVTSTVNCMSPASNVFAVPQAGCAEGCNQTVTVNILHCIDAEVSENAPGMNYGSISEFALSTSGTIQSSKTTRAFINSEEFQNIPQGAIITSATLDLYGIDAAGAIHTSGNTGLAWGGSPAPFLIQRVTGAWQELQVNWGNQPLTSPDNQVECAAPSTQWNYNTTENVTQLIQDMINQPKASRYGLALRLLSELPGRSVVFASTDAIPGRRPKLTITYKTCP</sequence>
<dbReference type="InterPro" id="IPR035992">
    <property type="entry name" value="Ricin_B-like_lectins"/>
</dbReference>
<evidence type="ECO:0000256" key="1">
    <source>
        <dbReference type="SAM" id="SignalP"/>
    </source>
</evidence>
<dbReference type="RefSeq" id="WP_093204980.1">
    <property type="nucleotide sequence ID" value="NZ_FNGS01000006.1"/>
</dbReference>